<dbReference type="InterPro" id="IPR006626">
    <property type="entry name" value="PbH1"/>
</dbReference>
<dbReference type="Gene3D" id="2.160.20.10">
    <property type="entry name" value="Single-stranded right-handed beta-helix, Pectin lyase-like"/>
    <property type="match status" value="1"/>
</dbReference>
<dbReference type="AlphaFoldDB" id="A0A644XKP4"/>
<organism evidence="2">
    <name type="scientific">bioreactor metagenome</name>
    <dbReference type="NCBI Taxonomy" id="1076179"/>
    <lineage>
        <taxon>unclassified sequences</taxon>
        <taxon>metagenomes</taxon>
        <taxon>ecological metagenomes</taxon>
    </lineage>
</organism>
<comment type="caution">
    <text evidence="2">The sequence shown here is derived from an EMBL/GenBank/DDBJ whole genome shotgun (WGS) entry which is preliminary data.</text>
</comment>
<keyword evidence="1" id="KW-1133">Transmembrane helix</keyword>
<dbReference type="InterPro" id="IPR012334">
    <property type="entry name" value="Pectin_lyas_fold"/>
</dbReference>
<reference evidence="2" key="1">
    <citation type="submission" date="2019-08" db="EMBL/GenBank/DDBJ databases">
        <authorList>
            <person name="Kucharzyk K."/>
            <person name="Murdoch R.W."/>
            <person name="Higgins S."/>
            <person name="Loffler F."/>
        </authorList>
    </citation>
    <scope>NUCLEOTIDE SEQUENCE</scope>
</reference>
<dbReference type="SMART" id="SM00710">
    <property type="entry name" value="PbH1"/>
    <property type="match status" value="5"/>
</dbReference>
<gene>
    <name evidence="2" type="ORF">SDC9_61018</name>
</gene>
<feature type="transmembrane region" description="Helical" evidence="1">
    <location>
        <begin position="47"/>
        <end position="67"/>
    </location>
</feature>
<dbReference type="EMBL" id="VSSQ01002315">
    <property type="protein sequence ID" value="MPM14654.1"/>
    <property type="molecule type" value="Genomic_DNA"/>
</dbReference>
<protein>
    <recommendedName>
        <fullName evidence="3">Secretion system C-terminal sorting domain-containing protein</fullName>
    </recommendedName>
</protein>
<evidence type="ECO:0000313" key="2">
    <source>
        <dbReference type="EMBL" id="MPM14654.1"/>
    </source>
</evidence>
<keyword evidence="1" id="KW-0472">Membrane</keyword>
<name>A0A644XKP4_9ZZZZ</name>
<evidence type="ECO:0000256" key="1">
    <source>
        <dbReference type="SAM" id="Phobius"/>
    </source>
</evidence>
<evidence type="ECO:0008006" key="3">
    <source>
        <dbReference type="Google" id="ProtNLM"/>
    </source>
</evidence>
<proteinExistence type="predicted"/>
<dbReference type="SUPFAM" id="SSF51126">
    <property type="entry name" value="Pectin lyase-like"/>
    <property type="match status" value="1"/>
</dbReference>
<sequence>MPYNHQHVKHLLTFRLAFQPENDYICVLPFDWTITSKTQNKKMKKHSLWVVMFFFLQLFPAAAQTFIEAGEVNGNWTKHGSPYIINGTITIPSGSDLVIEPGVMISFAGHYKFEILGKLIATGNETDSIIFTAADPKQGWHGLRFLNTVTAEQDTSRLQFCRIEFGRVSGDCPDNRGGAVYAELARLNIRNCLIRYNRAVSGAADWGGGAIYLEKTNAVIADNLITMNYSGHDGGGVYCSFCNPKIIRNTITSNQAAYQGGGIAVFSFSSPVIQNNIINKNTAADHGGGINISGGNPLVQHNYIEENQAGAGGGGISCYLSNARIINNQIVSNTAGSGGALDFRGSSPSVFANTVCNNQAAGNGGGISNSFEMVGVPVYSNPVLTSNIIFYNTGGQGSQIWSASGCEPFVSYCAIENMNGEGISGGMNDSGANTEQSPLFISLGDNPWALSSNSPCVDAGPAELSGTFWPACDLGGCVRVWDGNGDQLAVIDIGAWEFGSQPLGIEEANPVEKGVFSCIPCPNPAGESVCLLINTPQPGEIIIMITFTDGRVFLRTSACVSEEDHRQIISLSRLPTGVYIYEVYYMGHRLSGRLVHL</sequence>
<keyword evidence="1" id="KW-0812">Transmembrane</keyword>
<accession>A0A644XKP4</accession>
<dbReference type="InterPro" id="IPR011050">
    <property type="entry name" value="Pectin_lyase_fold/virulence"/>
</dbReference>